<dbReference type="EMBL" id="JBEVCJ010000002">
    <property type="protein sequence ID" value="MET1254130.1"/>
    <property type="molecule type" value="Genomic_DNA"/>
</dbReference>
<organism evidence="1 2">
    <name type="scientific">Aliikangiella maris</name>
    <dbReference type="NCBI Taxonomy" id="3162458"/>
    <lineage>
        <taxon>Bacteria</taxon>
        <taxon>Pseudomonadati</taxon>
        <taxon>Pseudomonadota</taxon>
        <taxon>Gammaproteobacteria</taxon>
        <taxon>Oceanospirillales</taxon>
        <taxon>Pleioneaceae</taxon>
        <taxon>Aliikangiella</taxon>
    </lineage>
</organism>
<reference evidence="1 2" key="1">
    <citation type="submission" date="2024-06" db="EMBL/GenBank/DDBJ databases">
        <authorList>
            <person name="Li F."/>
        </authorList>
    </citation>
    <scope>NUCLEOTIDE SEQUENCE [LARGE SCALE GENOMIC DNA]</scope>
    <source>
        <strain evidence="1 2">GXAS 311</strain>
    </source>
</reference>
<dbReference type="SUPFAM" id="SSF55073">
    <property type="entry name" value="Nucleotide cyclase"/>
    <property type="match status" value="1"/>
</dbReference>
<dbReference type="InterPro" id="IPR000160">
    <property type="entry name" value="GGDEF_dom"/>
</dbReference>
<name>A0ABV2BQB0_9GAMM</name>
<sequence length="389" mass="44117">MDNSKKSSAQLESPLANNAIGQDSNLNQLLQENRLLKTTLDEILTSAQQNQATQEKFYALELYFLESQSYTSLLDRILIDLPQRLRLVQVELFLLDSDQEIQRQMNEIYQDLDYPNLHYIDNRTKLEAYYTDGIKLNLSQDSTVIRRLFNHSATRSLSVAQLPLIRGHQLIGSLHLGSQDFNRFHAGLAVNFLQHLASIISVCIENCINQEKYVHLSLVDILTRAKNRRYFFQALAREIARASRSMSPISCLFIDIDHFKQINDQKGHLTGDLALKAVVQSISPLLRRSDVLARFGGEEFTVLLPECRSSTALEIAERIRENIQQMEIADHIGHLFSLTASLGVSTWNPQAQHLQSAEAIQNYLINTADKAVYAAKQAGRNCIKHLISA</sequence>
<dbReference type="SMART" id="SM00267">
    <property type="entry name" value="GGDEF"/>
    <property type="match status" value="1"/>
</dbReference>
<dbReference type="Proteomes" id="UP001548189">
    <property type="component" value="Unassembled WGS sequence"/>
</dbReference>
<dbReference type="PROSITE" id="PS50887">
    <property type="entry name" value="GGDEF"/>
    <property type="match status" value="1"/>
</dbReference>
<dbReference type="InterPro" id="IPR029787">
    <property type="entry name" value="Nucleotide_cyclase"/>
</dbReference>
<dbReference type="InterPro" id="IPR029016">
    <property type="entry name" value="GAF-like_dom_sf"/>
</dbReference>
<dbReference type="Gene3D" id="3.30.70.270">
    <property type="match status" value="1"/>
</dbReference>
<gene>
    <name evidence="1" type="ORF">ABVT43_03220</name>
</gene>
<evidence type="ECO:0000313" key="2">
    <source>
        <dbReference type="Proteomes" id="UP001548189"/>
    </source>
</evidence>
<keyword evidence="2" id="KW-1185">Reference proteome</keyword>
<dbReference type="InterPro" id="IPR050469">
    <property type="entry name" value="Diguanylate_Cyclase"/>
</dbReference>
<dbReference type="InterPro" id="IPR043128">
    <property type="entry name" value="Rev_trsase/Diguanyl_cyclase"/>
</dbReference>
<accession>A0ABV2BQB0</accession>
<comment type="caution">
    <text evidence="1">The sequence shown here is derived from an EMBL/GenBank/DDBJ whole genome shotgun (WGS) entry which is preliminary data.</text>
</comment>
<proteinExistence type="predicted"/>
<dbReference type="NCBIfam" id="TIGR00254">
    <property type="entry name" value="GGDEF"/>
    <property type="match status" value="1"/>
</dbReference>
<dbReference type="Gene3D" id="3.30.450.40">
    <property type="match status" value="1"/>
</dbReference>
<dbReference type="PANTHER" id="PTHR45138:SF9">
    <property type="entry name" value="DIGUANYLATE CYCLASE DGCM-RELATED"/>
    <property type="match status" value="1"/>
</dbReference>
<dbReference type="Pfam" id="PF04340">
    <property type="entry name" value="DUF484"/>
    <property type="match status" value="1"/>
</dbReference>
<evidence type="ECO:0000313" key="1">
    <source>
        <dbReference type="EMBL" id="MET1254130.1"/>
    </source>
</evidence>
<dbReference type="InterPro" id="IPR007435">
    <property type="entry name" value="DUF484"/>
</dbReference>
<dbReference type="Pfam" id="PF00990">
    <property type="entry name" value="GGDEF"/>
    <property type="match status" value="1"/>
</dbReference>
<dbReference type="CDD" id="cd01949">
    <property type="entry name" value="GGDEF"/>
    <property type="match status" value="1"/>
</dbReference>
<dbReference type="SUPFAM" id="SSF55781">
    <property type="entry name" value="GAF domain-like"/>
    <property type="match status" value="1"/>
</dbReference>
<dbReference type="PANTHER" id="PTHR45138">
    <property type="entry name" value="REGULATORY COMPONENTS OF SENSORY TRANSDUCTION SYSTEM"/>
    <property type="match status" value="1"/>
</dbReference>
<protein>
    <submittedName>
        <fullName evidence="1">Sensor domain-containing diguanylate cyclase</fullName>
    </submittedName>
</protein>